<keyword evidence="2" id="KW-1185">Reference proteome</keyword>
<evidence type="ECO:0000256" key="1">
    <source>
        <dbReference type="SAM" id="Phobius"/>
    </source>
</evidence>
<dbReference type="Proteomes" id="UP000694920">
    <property type="component" value="Unplaced"/>
</dbReference>
<protein>
    <submittedName>
        <fullName evidence="3">Uncharacterized protein LOC112494058 isoform X2</fullName>
    </submittedName>
</protein>
<keyword evidence="1" id="KW-1133">Transmembrane helix</keyword>
<gene>
    <name evidence="3" type="primary">LOC112494058</name>
</gene>
<proteinExistence type="predicted"/>
<organism evidence="2 3">
    <name type="scientific">Cephus cinctus</name>
    <name type="common">Wheat stem sawfly</name>
    <dbReference type="NCBI Taxonomy" id="211228"/>
    <lineage>
        <taxon>Eukaryota</taxon>
        <taxon>Metazoa</taxon>
        <taxon>Ecdysozoa</taxon>
        <taxon>Arthropoda</taxon>
        <taxon>Hexapoda</taxon>
        <taxon>Insecta</taxon>
        <taxon>Pterygota</taxon>
        <taxon>Neoptera</taxon>
        <taxon>Endopterygota</taxon>
        <taxon>Hymenoptera</taxon>
        <taxon>Cephoidea</taxon>
        <taxon>Cephidae</taxon>
        <taxon>Cephus</taxon>
    </lineage>
</organism>
<feature type="transmembrane region" description="Helical" evidence="1">
    <location>
        <begin position="77"/>
        <end position="97"/>
    </location>
</feature>
<evidence type="ECO:0000313" key="2">
    <source>
        <dbReference type="Proteomes" id="UP000694920"/>
    </source>
</evidence>
<keyword evidence="1" id="KW-0812">Transmembrane</keyword>
<dbReference type="GeneID" id="112494058"/>
<name>A0AAJ7RE05_CEPCN</name>
<accession>A0AAJ7RE05</accession>
<sequence length="211" mass="24208">MTDIDHITFYQIFLCNVPLLRTIMNNLSDVCYVFQLIVHQIFVYLRDFILNEFSRFTVESQDVEGSTKSQGSLSRHALADFVAFFTLCGFLGIFVLISAKSSKDDEEFVTSTISTTSRNMNSYCRASGDICFPNDPCTRNGYKYDVSVITCPRNANLTRSQFVAAIRNQSKFTRHSQSTQTDERTFKRVACVQDWMIRKTRSGHVYGKYPI</sequence>
<keyword evidence="1" id="KW-0472">Membrane</keyword>
<evidence type="ECO:0000313" key="3">
    <source>
        <dbReference type="RefSeq" id="XP_024938730.1"/>
    </source>
</evidence>
<dbReference type="RefSeq" id="XP_024938730.1">
    <property type="nucleotide sequence ID" value="XM_025082962.1"/>
</dbReference>
<dbReference type="AlphaFoldDB" id="A0AAJ7RE05"/>
<reference evidence="3" key="1">
    <citation type="submission" date="2025-08" db="UniProtKB">
        <authorList>
            <consortium name="RefSeq"/>
        </authorList>
    </citation>
    <scope>IDENTIFICATION</scope>
</reference>